<evidence type="ECO:0000256" key="2">
    <source>
        <dbReference type="SAM" id="MobiDB-lite"/>
    </source>
</evidence>
<accession>A0AAX4KJS9</accession>
<evidence type="ECO:0000259" key="3">
    <source>
        <dbReference type="PROSITE" id="PS50217"/>
    </source>
</evidence>
<keyword evidence="1" id="KW-0175">Coiled coil</keyword>
<feature type="compositionally biased region" description="Polar residues" evidence="2">
    <location>
        <begin position="175"/>
        <end position="196"/>
    </location>
</feature>
<dbReference type="Proteomes" id="UP001358614">
    <property type="component" value="Chromosome 1"/>
</dbReference>
<protein>
    <recommendedName>
        <fullName evidence="3">BZIP domain-containing protein</fullName>
    </recommendedName>
</protein>
<evidence type="ECO:0000313" key="5">
    <source>
        <dbReference type="Proteomes" id="UP001358614"/>
    </source>
</evidence>
<organism evidence="4 5">
    <name type="scientific">Kwoniella europaea PYCC6329</name>
    <dbReference type="NCBI Taxonomy" id="1423913"/>
    <lineage>
        <taxon>Eukaryota</taxon>
        <taxon>Fungi</taxon>
        <taxon>Dikarya</taxon>
        <taxon>Basidiomycota</taxon>
        <taxon>Agaricomycotina</taxon>
        <taxon>Tremellomycetes</taxon>
        <taxon>Tremellales</taxon>
        <taxon>Cryptococcaceae</taxon>
        <taxon>Kwoniella</taxon>
    </lineage>
</organism>
<reference evidence="4 5" key="1">
    <citation type="submission" date="2024-01" db="EMBL/GenBank/DDBJ databases">
        <title>Comparative genomics of Cryptococcus and Kwoniella reveals pathogenesis evolution and contrasting modes of karyotype evolution via chromosome fusion or intercentromeric recombination.</title>
        <authorList>
            <person name="Coelho M.A."/>
            <person name="David-Palma M."/>
            <person name="Shea T."/>
            <person name="Bowers K."/>
            <person name="McGinley-Smith S."/>
            <person name="Mohammad A.W."/>
            <person name="Gnirke A."/>
            <person name="Yurkov A.M."/>
            <person name="Nowrousian M."/>
            <person name="Sun S."/>
            <person name="Cuomo C.A."/>
            <person name="Heitman J."/>
        </authorList>
    </citation>
    <scope>NUCLEOTIDE SEQUENCE [LARGE SCALE GENOMIC DNA]</scope>
    <source>
        <strain evidence="4 5">PYCC6329</strain>
    </source>
</reference>
<sequence>MNPIQTMVDEKSNAMSSTWGPAWGSYLYQNFLLSSTNNASAPAPTTLDWLNATSQPLLNNDSSSSAGDYFGLPANNHNHHNLNPTEWADNAAPTGINVKTEVDDSKISNNQLQLQLQYQQQQQQRQRVQEQGQAGPSSFFPQFYFPSSGGINTSLLTQTQNQGQGQNEFEFDYSPESTIDSYNTVPLSGISTTTNGVERGSTDSVHMVDNSLTRSPSPISSLVVSPHESPLPRPIRMRKSKGRPKASGKKRSHSHSILSDSEVSASHSHDDHDHDHDHEHEPEVPEGVERDGMIWGMKVEDYRALSARERKRVRNRISARTFRAKRKEHLTSLEHDLGEKDLQIKIANDEANRLRKEVVELKRKLAKYEKQY</sequence>
<keyword evidence="5" id="KW-1185">Reference proteome</keyword>
<dbReference type="GO" id="GO:0003700">
    <property type="term" value="F:DNA-binding transcription factor activity"/>
    <property type="evidence" value="ECO:0007669"/>
    <property type="project" value="InterPro"/>
</dbReference>
<dbReference type="PROSITE" id="PS00036">
    <property type="entry name" value="BZIP_BASIC"/>
    <property type="match status" value="1"/>
</dbReference>
<feature type="domain" description="BZIP" evidence="3">
    <location>
        <begin position="308"/>
        <end position="368"/>
    </location>
</feature>
<dbReference type="EMBL" id="CP144089">
    <property type="protein sequence ID" value="WWD05860.1"/>
    <property type="molecule type" value="Genomic_DNA"/>
</dbReference>
<evidence type="ECO:0000313" key="4">
    <source>
        <dbReference type="EMBL" id="WWD05860.1"/>
    </source>
</evidence>
<dbReference type="GeneID" id="91102746"/>
<proteinExistence type="predicted"/>
<dbReference type="Pfam" id="PF07716">
    <property type="entry name" value="bZIP_2"/>
    <property type="match status" value="1"/>
</dbReference>
<dbReference type="InterPro" id="IPR004827">
    <property type="entry name" value="bZIP"/>
</dbReference>
<dbReference type="Gene3D" id="1.20.5.170">
    <property type="match status" value="1"/>
</dbReference>
<feature type="compositionally biased region" description="Low complexity" evidence="2">
    <location>
        <begin position="159"/>
        <end position="168"/>
    </location>
</feature>
<dbReference type="KEGG" id="ker:91102746"/>
<feature type="coiled-coil region" evidence="1">
    <location>
        <begin position="337"/>
        <end position="371"/>
    </location>
</feature>
<feature type="compositionally biased region" description="Low complexity" evidence="2">
    <location>
        <begin position="215"/>
        <end position="226"/>
    </location>
</feature>
<feature type="compositionally biased region" description="Basic residues" evidence="2">
    <location>
        <begin position="235"/>
        <end position="254"/>
    </location>
</feature>
<dbReference type="RefSeq" id="XP_066083827.1">
    <property type="nucleotide sequence ID" value="XM_066227730.1"/>
</dbReference>
<evidence type="ECO:0000256" key="1">
    <source>
        <dbReference type="SAM" id="Coils"/>
    </source>
</evidence>
<dbReference type="SUPFAM" id="SSF57959">
    <property type="entry name" value="Leucine zipper domain"/>
    <property type="match status" value="1"/>
</dbReference>
<feature type="compositionally biased region" description="Basic and acidic residues" evidence="2">
    <location>
        <begin position="267"/>
        <end position="290"/>
    </location>
</feature>
<feature type="region of interest" description="Disordered" evidence="2">
    <location>
        <begin position="159"/>
        <end position="290"/>
    </location>
</feature>
<dbReference type="InterPro" id="IPR046347">
    <property type="entry name" value="bZIP_sf"/>
</dbReference>
<dbReference type="AlphaFoldDB" id="A0AAX4KJS9"/>
<gene>
    <name evidence="4" type="ORF">V865_003944</name>
</gene>
<dbReference type="CDD" id="cd14810">
    <property type="entry name" value="bZIP_u1"/>
    <property type="match status" value="1"/>
</dbReference>
<name>A0AAX4KJS9_9TREE</name>
<dbReference type="PROSITE" id="PS50217">
    <property type="entry name" value="BZIP"/>
    <property type="match status" value="1"/>
</dbReference>